<evidence type="ECO:0000313" key="2">
    <source>
        <dbReference type="EMBL" id="KAL3286192.1"/>
    </source>
</evidence>
<comment type="caution">
    <text evidence="2">The sequence shown here is derived from an EMBL/GenBank/DDBJ whole genome shotgun (WGS) entry which is preliminary data.</text>
</comment>
<evidence type="ECO:0000256" key="1">
    <source>
        <dbReference type="SAM" id="MobiDB-lite"/>
    </source>
</evidence>
<organism evidence="2 3">
    <name type="scientific">Cryptolaemus montrouzieri</name>
    <dbReference type="NCBI Taxonomy" id="559131"/>
    <lineage>
        <taxon>Eukaryota</taxon>
        <taxon>Metazoa</taxon>
        <taxon>Ecdysozoa</taxon>
        <taxon>Arthropoda</taxon>
        <taxon>Hexapoda</taxon>
        <taxon>Insecta</taxon>
        <taxon>Pterygota</taxon>
        <taxon>Neoptera</taxon>
        <taxon>Endopterygota</taxon>
        <taxon>Coleoptera</taxon>
        <taxon>Polyphaga</taxon>
        <taxon>Cucujiformia</taxon>
        <taxon>Coccinelloidea</taxon>
        <taxon>Coccinellidae</taxon>
        <taxon>Scymninae</taxon>
        <taxon>Scymnini</taxon>
        <taxon>Cryptolaemus</taxon>
    </lineage>
</organism>
<dbReference type="AlphaFoldDB" id="A0ABD2P5F4"/>
<sequence length="104" mass="11640">MSRMTKQLPKIEQAKIKLELSNSVLSAEVRYNQQQQQQPSPVSTPYSHNKSYENSTPSPALSTSYQMVSPSDESSHGGDYTAMENCRATLLQLTSLSSSQYNEY</sequence>
<name>A0ABD2P5F4_9CUCU</name>
<feature type="region of interest" description="Disordered" evidence="1">
    <location>
        <begin position="29"/>
        <end position="80"/>
    </location>
</feature>
<dbReference type="Proteomes" id="UP001516400">
    <property type="component" value="Unassembled WGS sequence"/>
</dbReference>
<keyword evidence="3" id="KW-1185">Reference proteome</keyword>
<feature type="compositionally biased region" description="Polar residues" evidence="1">
    <location>
        <begin position="39"/>
        <end position="72"/>
    </location>
</feature>
<evidence type="ECO:0000313" key="3">
    <source>
        <dbReference type="Proteomes" id="UP001516400"/>
    </source>
</evidence>
<gene>
    <name evidence="2" type="ORF">HHI36_000703</name>
</gene>
<protein>
    <submittedName>
        <fullName evidence="2">Uncharacterized protein</fullName>
    </submittedName>
</protein>
<proteinExistence type="predicted"/>
<accession>A0ABD2P5F4</accession>
<dbReference type="EMBL" id="JABFTP020000185">
    <property type="protein sequence ID" value="KAL3286192.1"/>
    <property type="molecule type" value="Genomic_DNA"/>
</dbReference>
<reference evidence="2 3" key="1">
    <citation type="journal article" date="2021" name="BMC Biol.">
        <title>Horizontally acquired antibacterial genes associated with adaptive radiation of ladybird beetles.</title>
        <authorList>
            <person name="Li H.S."/>
            <person name="Tang X.F."/>
            <person name="Huang Y.H."/>
            <person name="Xu Z.Y."/>
            <person name="Chen M.L."/>
            <person name="Du X.Y."/>
            <person name="Qiu B.Y."/>
            <person name="Chen P.T."/>
            <person name="Zhang W."/>
            <person name="Slipinski A."/>
            <person name="Escalona H.E."/>
            <person name="Waterhouse R.M."/>
            <person name="Zwick A."/>
            <person name="Pang H."/>
        </authorList>
    </citation>
    <scope>NUCLEOTIDE SEQUENCE [LARGE SCALE GENOMIC DNA]</scope>
    <source>
        <strain evidence="2">SYSU2018</strain>
    </source>
</reference>